<evidence type="ECO:0000313" key="8">
    <source>
        <dbReference type="EMBL" id="THV02352.1"/>
    </source>
</evidence>
<evidence type="ECO:0000256" key="3">
    <source>
        <dbReference type="ARBA" id="ARBA00023015"/>
    </source>
</evidence>
<dbReference type="Pfam" id="PF00172">
    <property type="entry name" value="Zn_clus"/>
    <property type="match status" value="1"/>
</dbReference>
<dbReference type="PROSITE" id="PS00463">
    <property type="entry name" value="ZN2_CY6_FUNGAL_1"/>
    <property type="match status" value="1"/>
</dbReference>
<dbReference type="PANTHER" id="PTHR47338:SF29">
    <property type="entry name" value="ZN(2)-C6 FUNGAL-TYPE DOMAIN-CONTAINING PROTEIN"/>
    <property type="match status" value="1"/>
</dbReference>
<feature type="region of interest" description="Disordered" evidence="6">
    <location>
        <begin position="68"/>
        <end position="93"/>
    </location>
</feature>
<comment type="subcellular location">
    <subcellularLocation>
        <location evidence="1">Nucleus</location>
    </subcellularLocation>
</comment>
<dbReference type="InterPro" id="IPR036864">
    <property type="entry name" value="Zn2-C6_fun-type_DNA-bd_sf"/>
</dbReference>
<evidence type="ECO:0000313" key="9">
    <source>
        <dbReference type="Proteomes" id="UP000297245"/>
    </source>
</evidence>
<evidence type="ECO:0000256" key="6">
    <source>
        <dbReference type="SAM" id="MobiDB-lite"/>
    </source>
</evidence>
<keyword evidence="5" id="KW-0539">Nucleus</keyword>
<keyword evidence="4" id="KW-0804">Transcription</keyword>
<reference evidence="8 9" key="1">
    <citation type="journal article" date="2019" name="Nat. Ecol. Evol.">
        <title>Megaphylogeny resolves global patterns of mushroom evolution.</title>
        <authorList>
            <person name="Varga T."/>
            <person name="Krizsan K."/>
            <person name="Foldi C."/>
            <person name="Dima B."/>
            <person name="Sanchez-Garcia M."/>
            <person name="Sanchez-Ramirez S."/>
            <person name="Szollosi G.J."/>
            <person name="Szarkandi J.G."/>
            <person name="Papp V."/>
            <person name="Albert L."/>
            <person name="Andreopoulos W."/>
            <person name="Angelini C."/>
            <person name="Antonin V."/>
            <person name="Barry K.W."/>
            <person name="Bougher N.L."/>
            <person name="Buchanan P."/>
            <person name="Buyck B."/>
            <person name="Bense V."/>
            <person name="Catcheside P."/>
            <person name="Chovatia M."/>
            <person name="Cooper J."/>
            <person name="Damon W."/>
            <person name="Desjardin D."/>
            <person name="Finy P."/>
            <person name="Geml J."/>
            <person name="Haridas S."/>
            <person name="Hughes K."/>
            <person name="Justo A."/>
            <person name="Karasinski D."/>
            <person name="Kautmanova I."/>
            <person name="Kiss B."/>
            <person name="Kocsube S."/>
            <person name="Kotiranta H."/>
            <person name="LaButti K.M."/>
            <person name="Lechner B.E."/>
            <person name="Liimatainen K."/>
            <person name="Lipzen A."/>
            <person name="Lukacs Z."/>
            <person name="Mihaltcheva S."/>
            <person name="Morgado L.N."/>
            <person name="Niskanen T."/>
            <person name="Noordeloos M.E."/>
            <person name="Ohm R.A."/>
            <person name="Ortiz-Santana B."/>
            <person name="Ovrebo C."/>
            <person name="Racz N."/>
            <person name="Riley R."/>
            <person name="Savchenko A."/>
            <person name="Shiryaev A."/>
            <person name="Soop K."/>
            <person name="Spirin V."/>
            <person name="Szebenyi C."/>
            <person name="Tomsovsky M."/>
            <person name="Tulloss R.E."/>
            <person name="Uehling J."/>
            <person name="Grigoriev I.V."/>
            <person name="Vagvolgyi C."/>
            <person name="Papp T."/>
            <person name="Martin F.M."/>
            <person name="Miettinen O."/>
            <person name="Hibbett D.S."/>
            <person name="Nagy L.G."/>
        </authorList>
    </citation>
    <scope>NUCLEOTIDE SEQUENCE [LARGE SCALE GENOMIC DNA]</scope>
    <source>
        <strain evidence="8 9">CBS 962.96</strain>
    </source>
</reference>
<dbReference type="CDD" id="cd00067">
    <property type="entry name" value="GAL4"/>
    <property type="match status" value="1"/>
</dbReference>
<dbReference type="Proteomes" id="UP000297245">
    <property type="component" value="Unassembled WGS sequence"/>
</dbReference>
<keyword evidence="9" id="KW-1185">Reference proteome</keyword>
<organism evidence="8 9">
    <name type="scientific">Dendrothele bispora (strain CBS 962.96)</name>
    <dbReference type="NCBI Taxonomy" id="1314807"/>
    <lineage>
        <taxon>Eukaryota</taxon>
        <taxon>Fungi</taxon>
        <taxon>Dikarya</taxon>
        <taxon>Basidiomycota</taxon>
        <taxon>Agaricomycotina</taxon>
        <taxon>Agaricomycetes</taxon>
        <taxon>Agaricomycetidae</taxon>
        <taxon>Agaricales</taxon>
        <taxon>Agaricales incertae sedis</taxon>
        <taxon>Dendrothele</taxon>
    </lineage>
</organism>
<dbReference type="SMART" id="SM00066">
    <property type="entry name" value="GAL4"/>
    <property type="match status" value="1"/>
</dbReference>
<protein>
    <recommendedName>
        <fullName evidence="7">Zn(2)-C6 fungal-type domain-containing protein</fullName>
    </recommendedName>
</protein>
<evidence type="ECO:0000259" key="7">
    <source>
        <dbReference type="PROSITE" id="PS50048"/>
    </source>
</evidence>
<dbReference type="GO" id="GO:0005634">
    <property type="term" value="C:nucleus"/>
    <property type="evidence" value="ECO:0007669"/>
    <property type="project" value="UniProtKB-SubCell"/>
</dbReference>
<dbReference type="Gene3D" id="4.10.240.10">
    <property type="entry name" value="Zn(2)-C6 fungal-type DNA-binding domain"/>
    <property type="match status" value="1"/>
</dbReference>
<dbReference type="GO" id="GO:0000981">
    <property type="term" value="F:DNA-binding transcription factor activity, RNA polymerase II-specific"/>
    <property type="evidence" value="ECO:0007669"/>
    <property type="project" value="InterPro"/>
</dbReference>
<dbReference type="PROSITE" id="PS50048">
    <property type="entry name" value="ZN2_CY6_FUNGAL_2"/>
    <property type="match status" value="1"/>
</dbReference>
<dbReference type="EMBL" id="ML179077">
    <property type="protein sequence ID" value="THV02352.1"/>
    <property type="molecule type" value="Genomic_DNA"/>
</dbReference>
<name>A0A4S8MIF2_DENBC</name>
<dbReference type="OrthoDB" id="2309723at2759"/>
<evidence type="ECO:0000256" key="1">
    <source>
        <dbReference type="ARBA" id="ARBA00004123"/>
    </source>
</evidence>
<evidence type="ECO:0000256" key="5">
    <source>
        <dbReference type="ARBA" id="ARBA00023242"/>
    </source>
</evidence>
<dbReference type="PANTHER" id="PTHR47338">
    <property type="entry name" value="ZN(II)2CYS6 TRANSCRIPTION FACTOR (EUROFUNG)-RELATED"/>
    <property type="match status" value="1"/>
</dbReference>
<dbReference type="InterPro" id="IPR050815">
    <property type="entry name" value="TF_fung"/>
</dbReference>
<sequence>MSLPRGRACLDCRRRKVKCDGAAPACSRCVAAGHGSDCEYTDTDSVSRIKILEDNIVNLEAKIARLEHEQSKSTRNAHSRPLPDIQIPGRGVVSPNPSAKTTFRLVPATLHSISSHPDLPPDWWIKPVLPLEVARLLIDIFAPHAFNYGFFLHGPRFLQHMFPPDNSSPSLPLSLISVVYLWGIHLSGHHSLMAHEESFLNRAIMNVLKSQQPHHIVPNIQAEVLLAHYFLRKGKFNSAMHHLNSAISHSVACGLHQLGSQHTGANFALPPPSDSLEFGERLDAFWAIVLFHKSWVVALQWPSRISTILDDMIYAPFPLEMSYYESGSFKFLPQKEPTLRQFLDYPENDGVTSDLAVSVQLLSISDEIIQFHTFDRRLSDFIKTLPPIESYPERFRHSWLVSNSSVQAAIIQLHSAMNEPKSREKCLQAAEKIGLMIHTIPHELEHVNPILGTMWFAACRVFIPVLSQLAKVPVTEETVIETARIKVLLKTVLEAMTTYGTDCALMYSRLGHAMELCQEHEIQL</sequence>
<keyword evidence="3" id="KW-0805">Transcription regulation</keyword>
<accession>A0A4S8MIF2</accession>
<dbReference type="InterPro" id="IPR001138">
    <property type="entry name" value="Zn2Cys6_DnaBD"/>
</dbReference>
<proteinExistence type="predicted"/>
<dbReference type="CDD" id="cd12148">
    <property type="entry name" value="fungal_TF_MHR"/>
    <property type="match status" value="1"/>
</dbReference>
<evidence type="ECO:0000256" key="4">
    <source>
        <dbReference type="ARBA" id="ARBA00023163"/>
    </source>
</evidence>
<dbReference type="AlphaFoldDB" id="A0A4S8MIF2"/>
<gene>
    <name evidence="8" type="ORF">K435DRAFT_852824</name>
</gene>
<evidence type="ECO:0000256" key="2">
    <source>
        <dbReference type="ARBA" id="ARBA00022723"/>
    </source>
</evidence>
<feature type="domain" description="Zn(2)-C6 fungal-type" evidence="7">
    <location>
        <begin position="8"/>
        <end position="40"/>
    </location>
</feature>
<dbReference type="SUPFAM" id="SSF57701">
    <property type="entry name" value="Zn2/Cys6 DNA-binding domain"/>
    <property type="match status" value="1"/>
</dbReference>
<dbReference type="GO" id="GO:0008270">
    <property type="term" value="F:zinc ion binding"/>
    <property type="evidence" value="ECO:0007669"/>
    <property type="project" value="InterPro"/>
</dbReference>
<keyword evidence="2" id="KW-0479">Metal-binding</keyword>